<name>A0ABU2VTF2_9ACTN</name>
<evidence type="ECO:0000313" key="2">
    <source>
        <dbReference type="EMBL" id="MDT0488187.1"/>
    </source>
</evidence>
<feature type="region of interest" description="Disordered" evidence="1">
    <location>
        <begin position="1"/>
        <end position="20"/>
    </location>
</feature>
<protein>
    <recommendedName>
        <fullName evidence="4">Universal stress protein</fullName>
    </recommendedName>
</protein>
<comment type="caution">
    <text evidence="2">The sequence shown here is derived from an EMBL/GenBank/DDBJ whole genome shotgun (WGS) entry which is preliminary data.</text>
</comment>
<sequence>MTKSGASGPKARARKAQQAAGVRYTQVRRAALPSRNGRTVQFLLEDRYELSTLAVQIAAAWALQGMRVLLVHEYKPSGIGMELYSRRARERKAAEQRLQEWPGYRSTLLWKAGTGRDQGGLLVEQHTPWSTPPANPKYLTTDDSPLRDALQLGRRHFDCIVLMGRPTWPHRELVDHFVVLAATNGAPVAETLTHGAMPEERREHPLTPEQSAALLRERHLNFLHHRPTAFLGMISGSRQLPAAEPKPGFIHAVEANMTAAGIPLLGHVHVGHHDLATHARRTDQAALVVASPLDPGVAQAAKTITNRW</sequence>
<gene>
    <name evidence="2" type="ORF">RNB18_49930</name>
</gene>
<accession>A0ABU2VTF2</accession>
<keyword evidence="3" id="KW-1185">Reference proteome</keyword>
<dbReference type="EMBL" id="JAVREZ010000039">
    <property type="protein sequence ID" value="MDT0488187.1"/>
    <property type="molecule type" value="Genomic_DNA"/>
</dbReference>
<evidence type="ECO:0008006" key="4">
    <source>
        <dbReference type="Google" id="ProtNLM"/>
    </source>
</evidence>
<evidence type="ECO:0000256" key="1">
    <source>
        <dbReference type="SAM" id="MobiDB-lite"/>
    </source>
</evidence>
<reference evidence="3" key="1">
    <citation type="submission" date="2023-07" db="EMBL/GenBank/DDBJ databases">
        <title>30 novel species of actinomycetes from the DSMZ collection.</title>
        <authorList>
            <person name="Nouioui I."/>
        </authorList>
    </citation>
    <scope>NUCLEOTIDE SEQUENCE [LARGE SCALE GENOMIC DNA]</scope>
    <source>
        <strain evidence="3">DSM 41640</strain>
    </source>
</reference>
<evidence type="ECO:0000313" key="3">
    <source>
        <dbReference type="Proteomes" id="UP001183824"/>
    </source>
</evidence>
<dbReference type="Proteomes" id="UP001183824">
    <property type="component" value="Unassembled WGS sequence"/>
</dbReference>
<organism evidence="2 3">
    <name type="scientific">Streptomyces doebereineriae</name>
    <dbReference type="NCBI Taxonomy" id="3075528"/>
    <lineage>
        <taxon>Bacteria</taxon>
        <taxon>Bacillati</taxon>
        <taxon>Actinomycetota</taxon>
        <taxon>Actinomycetes</taxon>
        <taxon>Kitasatosporales</taxon>
        <taxon>Streptomycetaceae</taxon>
        <taxon>Streptomyces</taxon>
    </lineage>
</organism>
<dbReference type="RefSeq" id="WP_311720775.1">
    <property type="nucleotide sequence ID" value="NZ_JAVREZ010000039.1"/>
</dbReference>
<proteinExistence type="predicted"/>